<dbReference type="Pfam" id="PF00499">
    <property type="entry name" value="Oxidored_q3"/>
    <property type="match status" value="1"/>
</dbReference>
<evidence type="ECO:0000256" key="1">
    <source>
        <dbReference type="SAM" id="Phobius"/>
    </source>
</evidence>
<name>A0AAE3HAY2_9EURY</name>
<dbReference type="EMBL" id="JTEO01000004">
    <property type="protein sequence ID" value="MCQ6963240.1"/>
    <property type="molecule type" value="Genomic_DNA"/>
</dbReference>
<feature type="transmembrane region" description="Helical" evidence="1">
    <location>
        <begin position="15"/>
        <end position="40"/>
    </location>
</feature>
<keyword evidence="1" id="KW-0472">Membrane</keyword>
<reference evidence="2 3" key="1">
    <citation type="journal article" date="2011" name="Appl. Environ. Microbiol.">
        <title>Methanogenic archaea isolated from Taiwan's Chelungpu fault.</title>
        <authorList>
            <person name="Wu S.Y."/>
            <person name="Lai M.C."/>
        </authorList>
    </citation>
    <scope>NUCLEOTIDE SEQUENCE [LARGE SCALE GENOMIC DNA]</scope>
    <source>
        <strain evidence="2 3">St545Mb</strain>
    </source>
</reference>
<dbReference type="AlphaFoldDB" id="A0AAE3HAY2"/>
<gene>
    <name evidence="2" type="ORF">PV02_07725</name>
</gene>
<dbReference type="NCBIfam" id="NF040613">
    <property type="entry name" value="F420_dehyd_FpoJ"/>
    <property type="match status" value="1"/>
</dbReference>
<feature type="transmembrane region" description="Helical" evidence="1">
    <location>
        <begin position="60"/>
        <end position="86"/>
    </location>
</feature>
<comment type="caution">
    <text evidence="2">The sequence shown here is derived from an EMBL/GenBank/DDBJ whole genome shotgun (WGS) entry which is preliminary data.</text>
</comment>
<keyword evidence="3" id="KW-1185">Reference proteome</keyword>
<dbReference type="GO" id="GO:0008137">
    <property type="term" value="F:NADH dehydrogenase (ubiquinone) activity"/>
    <property type="evidence" value="ECO:0007669"/>
    <property type="project" value="InterPro"/>
</dbReference>
<dbReference type="InterPro" id="IPR001457">
    <property type="entry name" value="NADH_UbQ/plastoQ_OxRdtase_su6"/>
</dbReference>
<accession>A0AAE3HAY2</accession>
<dbReference type="InterPro" id="IPR053607">
    <property type="entry name" value="Complex_I_subunit_6-like"/>
</dbReference>
<dbReference type="Gene3D" id="1.20.120.1200">
    <property type="entry name" value="NADH-ubiquinone/plastoquinone oxidoreductase chain 6, subunit NuoJ"/>
    <property type="match status" value="1"/>
</dbReference>
<dbReference type="Proteomes" id="UP001206983">
    <property type="component" value="Unassembled WGS sequence"/>
</dbReference>
<evidence type="ECO:0000313" key="2">
    <source>
        <dbReference type="EMBL" id="MCQ6963240.1"/>
    </source>
</evidence>
<dbReference type="InterPro" id="IPR042106">
    <property type="entry name" value="Nuo/plastoQ_OxRdtase_6_NuoJ"/>
</dbReference>
<organism evidence="2 3">
    <name type="scientific">Methanolobus chelungpuianus</name>
    <dbReference type="NCBI Taxonomy" id="502115"/>
    <lineage>
        <taxon>Archaea</taxon>
        <taxon>Methanobacteriati</taxon>
        <taxon>Methanobacteriota</taxon>
        <taxon>Stenosarchaea group</taxon>
        <taxon>Methanomicrobia</taxon>
        <taxon>Methanosarcinales</taxon>
        <taxon>Methanosarcinaceae</taxon>
        <taxon>Methanolobus</taxon>
    </lineage>
</organism>
<keyword evidence="1" id="KW-0812">Transmembrane</keyword>
<keyword evidence="1" id="KW-1133">Transmembrane helix</keyword>
<protein>
    <submittedName>
        <fullName evidence="2">Dehydrogenase</fullName>
    </submittedName>
</protein>
<evidence type="ECO:0000313" key="3">
    <source>
        <dbReference type="Proteomes" id="UP001206983"/>
    </source>
</evidence>
<sequence>MQIITSVYRFFRPRILGMVIALLFLAIVLVSVIGTSWPAIDQLPQNLDDQSNIKGIGLLIFTEFVVPFEILSIVLLSAMVGAIYIAKGEAGR</sequence>
<proteinExistence type="predicted"/>